<protein>
    <submittedName>
        <fullName evidence="8">NADP-dependent malic enzyme</fullName>
    </submittedName>
</protein>
<feature type="active site" description="Proton acceptor" evidence="2">
    <location>
        <position position="202"/>
    </location>
</feature>
<dbReference type="PRINTS" id="PR00072">
    <property type="entry name" value="MALOXRDTASE"/>
</dbReference>
<organism evidence="7 8">
    <name type="scientific">Drosophila kikkawai</name>
    <name type="common">Fruit fly</name>
    <dbReference type="NCBI Taxonomy" id="30033"/>
    <lineage>
        <taxon>Eukaryota</taxon>
        <taxon>Metazoa</taxon>
        <taxon>Ecdysozoa</taxon>
        <taxon>Arthropoda</taxon>
        <taxon>Hexapoda</taxon>
        <taxon>Insecta</taxon>
        <taxon>Pterygota</taxon>
        <taxon>Neoptera</taxon>
        <taxon>Endopterygota</taxon>
        <taxon>Diptera</taxon>
        <taxon>Brachycera</taxon>
        <taxon>Muscomorpha</taxon>
        <taxon>Ephydroidea</taxon>
        <taxon>Drosophilidae</taxon>
        <taxon>Drosophila</taxon>
        <taxon>Sophophora</taxon>
    </lineage>
</organism>
<evidence type="ECO:0000256" key="1">
    <source>
        <dbReference type="ARBA" id="ARBA00008785"/>
    </source>
</evidence>
<reference evidence="7" key="1">
    <citation type="submission" date="2025-05" db="UniProtKB">
        <authorList>
            <consortium name="RefSeq"/>
        </authorList>
    </citation>
    <scope>NUCLEOTIDE SEQUENCE [LARGE SCALE GENOMIC DNA]</scope>
    <source>
        <strain evidence="7">14028-0561.14</strain>
    </source>
</reference>
<evidence type="ECO:0000259" key="5">
    <source>
        <dbReference type="SMART" id="SM00919"/>
    </source>
</evidence>
<proteinExistence type="inferred from homology"/>
<feature type="domain" description="Malic enzyme NAD-binding" evidence="5">
    <location>
        <begin position="299"/>
        <end position="550"/>
    </location>
</feature>
<dbReference type="InterPro" id="IPR036291">
    <property type="entry name" value="NAD(P)-bd_dom_sf"/>
</dbReference>
<dbReference type="NCBIfam" id="NF010052">
    <property type="entry name" value="PRK13529.1"/>
    <property type="match status" value="1"/>
</dbReference>
<evidence type="ECO:0000259" key="6">
    <source>
        <dbReference type="SMART" id="SM01274"/>
    </source>
</evidence>
<dbReference type="SMART" id="SM01274">
    <property type="entry name" value="malic"/>
    <property type="match status" value="1"/>
</dbReference>
<dbReference type="GO" id="GO:0005739">
    <property type="term" value="C:mitochondrion"/>
    <property type="evidence" value="ECO:0007669"/>
    <property type="project" value="TreeGrafter"/>
</dbReference>
<dbReference type="GO" id="GO:0006108">
    <property type="term" value="P:malate metabolic process"/>
    <property type="evidence" value="ECO:0007669"/>
    <property type="project" value="TreeGrafter"/>
</dbReference>
<dbReference type="AlphaFoldDB" id="A0A6P4I722"/>
<reference evidence="8" key="2">
    <citation type="submission" date="2025-08" db="UniProtKB">
        <authorList>
            <consortium name="RefSeq"/>
        </authorList>
    </citation>
    <scope>IDENTIFICATION</scope>
    <source>
        <strain evidence="8">14028-0561.14</strain>
        <tissue evidence="8">Whole fly</tissue>
    </source>
</reference>
<dbReference type="GO" id="GO:0051287">
    <property type="term" value="F:NAD binding"/>
    <property type="evidence" value="ECO:0007669"/>
    <property type="project" value="InterPro"/>
</dbReference>
<keyword evidence="4" id="KW-0479">Metal-binding</keyword>
<dbReference type="SMART" id="SM00919">
    <property type="entry name" value="Malic_M"/>
    <property type="match status" value="1"/>
</dbReference>
<feature type="active site" description="Proton donor" evidence="2">
    <location>
        <position position="131"/>
    </location>
</feature>
<feature type="binding site" evidence="3">
    <location>
        <position position="481"/>
    </location>
    <ligand>
        <name>(S)-malate</name>
        <dbReference type="ChEBI" id="CHEBI:15589"/>
    </ligand>
</feature>
<feature type="binding site" evidence="3">
    <location>
        <position position="184"/>
    </location>
    <ligand>
        <name>(S)-malate</name>
        <dbReference type="ChEBI" id="CHEBI:15589"/>
    </ligand>
</feature>
<dbReference type="InterPro" id="IPR046346">
    <property type="entry name" value="Aminoacid_DH-like_N_sf"/>
</dbReference>
<dbReference type="PANTHER" id="PTHR23406">
    <property type="entry name" value="MALIC ENZYME-RELATED"/>
    <property type="match status" value="1"/>
</dbReference>
<evidence type="ECO:0000256" key="4">
    <source>
        <dbReference type="PIRSR" id="PIRSR000106-3"/>
    </source>
</evidence>
<dbReference type="InterPro" id="IPR012301">
    <property type="entry name" value="Malic_N_dom"/>
</dbReference>
<comment type="similarity">
    <text evidence="1">Belongs to the malic enzymes family.</text>
</comment>
<gene>
    <name evidence="8" type="primary">Menl-2</name>
</gene>
<evidence type="ECO:0000313" key="8">
    <source>
        <dbReference type="RefSeq" id="XP_017024727.1"/>
    </source>
</evidence>
<dbReference type="Proteomes" id="UP001652661">
    <property type="component" value="Chromosome 2R"/>
</dbReference>
<dbReference type="GO" id="GO:0004473">
    <property type="term" value="F:malate dehydrogenase (decarboxylating) (NADP+) activity"/>
    <property type="evidence" value="ECO:0007669"/>
    <property type="project" value="TreeGrafter"/>
</dbReference>
<dbReference type="RefSeq" id="XP_017024727.1">
    <property type="nucleotide sequence ID" value="XM_017169238.3"/>
</dbReference>
<feature type="binding site" evidence="4">
    <location>
        <position position="274"/>
    </location>
    <ligand>
        <name>a divalent metal cation</name>
        <dbReference type="ChEBI" id="CHEBI:60240"/>
    </ligand>
</feature>
<evidence type="ECO:0000256" key="2">
    <source>
        <dbReference type="PIRSR" id="PIRSR000106-1"/>
    </source>
</evidence>
<dbReference type="PANTHER" id="PTHR23406:SF90">
    <property type="entry name" value="MALIC ENZYME-RELATED"/>
    <property type="match status" value="1"/>
</dbReference>
<feature type="binding site" evidence="3">
    <location>
        <position position="437"/>
    </location>
    <ligand>
        <name>(S)-malate</name>
        <dbReference type="ChEBI" id="CHEBI:15589"/>
    </ligand>
</feature>
<dbReference type="InterPro" id="IPR012302">
    <property type="entry name" value="Malic_NAD-bd"/>
</dbReference>
<evidence type="ECO:0000313" key="7">
    <source>
        <dbReference type="Proteomes" id="UP001652661"/>
    </source>
</evidence>
<dbReference type="Pfam" id="PF03949">
    <property type="entry name" value="Malic_M"/>
    <property type="match status" value="1"/>
</dbReference>
<feature type="binding site" evidence="4">
    <location>
        <position position="275"/>
    </location>
    <ligand>
        <name>a divalent metal cation</name>
        <dbReference type="ChEBI" id="CHEBI:60240"/>
    </ligand>
</feature>
<dbReference type="SUPFAM" id="SSF51735">
    <property type="entry name" value="NAD(P)-binding Rossmann-fold domains"/>
    <property type="match status" value="1"/>
</dbReference>
<sequence>MVIKGLTCMGSLLRTFRRPSSRPLLLFRRGISYYDDLDHITRPDWRIITDGRRNKGLAFTIEERQRLGIQGLLPCTVRSMEDQMLAIETNFYARPANLNRYTYLSSLQYRHRRIYYRFIRENIEQVLPIVYTPTMGDVVTTFGLNFQIATSLYVSIFDKGHIVELLHNWTERNVRAICVTDGGRVLGLGDMGANGMGITVGKMVLYTALAGVPPSLLMPVCLDVGTDNQALLQDPLYVGMRIPRVRGPEYDELVQEFMEAAVECFGHDTFIHFEDFSTPDALKFLEKYQDSYCYFNDDVQGTGATGVAGFLNVERITGRKLEDTTFLFAGAGSASLGIANMLATELEERGVPADEVAKNIFLQDHIGLFTCDRTDGGEPVKRFLKPIEGSEDLLATIQRLKPSILVGATGHASLFTEEILKTMAKNHKLPAVFALSNPTAYSECTAEQAYCHTEGRVLFCSGSPFPPVVINGKRYSPSQANNCLTFPGIALGAISSSAQTLPNSIYPVVARTLADCVSQERLDAGALYPPIKDAHEVALKVGAAVAQFVFDNDLSNINPKPEDVSEFVQRNLYKMEYRSSLISTYDYPETLPMPKKETKKEA</sequence>
<dbReference type="GO" id="GO:0046872">
    <property type="term" value="F:metal ion binding"/>
    <property type="evidence" value="ECO:0007669"/>
    <property type="project" value="UniProtKB-KW"/>
</dbReference>
<dbReference type="Pfam" id="PF00390">
    <property type="entry name" value="malic"/>
    <property type="match status" value="1"/>
</dbReference>
<dbReference type="Gene3D" id="3.40.50.720">
    <property type="entry name" value="NAD(P)-binding Rossmann-like Domain"/>
    <property type="match status" value="1"/>
</dbReference>
<dbReference type="InterPro" id="IPR037062">
    <property type="entry name" value="Malic_N_dom_sf"/>
</dbReference>
<feature type="domain" description="Malic enzyme N-terminal" evidence="6">
    <location>
        <begin position="108"/>
        <end position="289"/>
    </location>
</feature>
<name>A0A6P4I722_DROKI</name>
<dbReference type="OrthoDB" id="5365701at2759"/>
<dbReference type="SUPFAM" id="SSF53223">
    <property type="entry name" value="Aminoacid dehydrogenase-like, N-terminal domain"/>
    <property type="match status" value="1"/>
</dbReference>
<dbReference type="InterPro" id="IPR001891">
    <property type="entry name" value="Malic_OxRdtase"/>
</dbReference>
<feature type="binding site" evidence="4">
    <location>
        <position position="298"/>
    </location>
    <ligand>
        <name>a divalent metal cation</name>
        <dbReference type="ChEBI" id="CHEBI:60240"/>
    </ligand>
</feature>
<comment type="cofactor">
    <cofactor evidence="4">
        <name>Mg(2+)</name>
        <dbReference type="ChEBI" id="CHEBI:18420"/>
    </cofactor>
    <cofactor evidence="4">
        <name>Mn(2+)</name>
        <dbReference type="ChEBI" id="CHEBI:29035"/>
    </cofactor>
    <text evidence="4">Divalent metal cations. Prefers magnesium or manganese.</text>
</comment>
<accession>A0A6P4I722</accession>
<evidence type="ECO:0000256" key="3">
    <source>
        <dbReference type="PIRSR" id="PIRSR000106-2"/>
    </source>
</evidence>
<keyword evidence="7" id="KW-1185">Reference proteome</keyword>
<dbReference type="PIRSF" id="PIRSF000106">
    <property type="entry name" value="ME"/>
    <property type="match status" value="1"/>
</dbReference>
<dbReference type="Gene3D" id="3.40.50.10380">
    <property type="entry name" value="Malic enzyme, N-terminal domain"/>
    <property type="match status" value="1"/>
</dbReference>